<dbReference type="CDD" id="cd16454">
    <property type="entry name" value="RING-H2_PA-TM-RING"/>
    <property type="match status" value="1"/>
</dbReference>
<accession>A0A8H7RS29</accession>
<dbReference type="GO" id="GO:0008270">
    <property type="term" value="F:zinc ion binding"/>
    <property type="evidence" value="ECO:0007669"/>
    <property type="project" value="UniProtKB-KW"/>
</dbReference>
<comment type="caution">
    <text evidence="7">The sequence shown here is derived from an EMBL/GenBank/DDBJ whole genome shotgun (WGS) entry which is preliminary data.</text>
</comment>
<dbReference type="Pfam" id="PF13639">
    <property type="entry name" value="zf-RING_2"/>
    <property type="match status" value="1"/>
</dbReference>
<name>A0A8H7RS29_9FUNG</name>
<evidence type="ECO:0000256" key="3">
    <source>
        <dbReference type="ARBA" id="ARBA00022833"/>
    </source>
</evidence>
<reference evidence="7 8" key="1">
    <citation type="submission" date="2020-12" db="EMBL/GenBank/DDBJ databases">
        <title>Metabolic potential, ecology and presence of endohyphal bacteria is reflected in genomic diversity of Mucoromycotina.</title>
        <authorList>
            <person name="Muszewska A."/>
            <person name="Okrasinska A."/>
            <person name="Steczkiewicz K."/>
            <person name="Drgas O."/>
            <person name="Orlowska M."/>
            <person name="Perlinska-Lenart U."/>
            <person name="Aleksandrzak-Piekarczyk T."/>
            <person name="Szatraj K."/>
            <person name="Zielenkiewicz U."/>
            <person name="Pilsyk S."/>
            <person name="Malc E."/>
            <person name="Mieczkowski P."/>
            <person name="Kruszewska J.S."/>
            <person name="Biernat P."/>
            <person name="Pawlowska J."/>
        </authorList>
    </citation>
    <scope>NUCLEOTIDE SEQUENCE [LARGE SCALE GENOMIC DNA]</scope>
    <source>
        <strain evidence="7 8">CBS 142.35</strain>
    </source>
</reference>
<dbReference type="InterPro" id="IPR051834">
    <property type="entry name" value="RING_finger_E3_ligase"/>
</dbReference>
<dbReference type="InterPro" id="IPR013083">
    <property type="entry name" value="Znf_RING/FYVE/PHD"/>
</dbReference>
<dbReference type="GO" id="GO:0061630">
    <property type="term" value="F:ubiquitin protein ligase activity"/>
    <property type="evidence" value="ECO:0007669"/>
    <property type="project" value="TreeGrafter"/>
</dbReference>
<dbReference type="AlphaFoldDB" id="A0A8H7RS29"/>
<feature type="region of interest" description="Disordered" evidence="5">
    <location>
        <begin position="89"/>
        <end position="118"/>
    </location>
</feature>
<gene>
    <name evidence="7" type="ORF">INT45_005155</name>
</gene>
<sequence>MDYYCHSCQEETQIIAAHYLACERCLSDFVEEIEPIQDNRTTWSDEDETLASLWNSVFRNGFSDTPLPGTYPQQQQEVEYGNDDLTNILFPNNNEPTDTTFPNDNNNDGEEETGYDYPYNEYYQHYDENDEREEEEEEEYNPDYFFFDNYREHVNDNEEPNSPWPTDPNSDDDYQDLVSNNSNSNNRSSLNENEEGSVDYLSIQDEIGNEYVEWRSISSDDNNYEEFESDPTLFHRYSYDNNSYEEETVTAEEEEDSDIVGLGELLRETLTVDNDVNIYPDVEDNFTNDVDEYDPPPEYYESEFDSTEYDPDYHLSTLLRIIQEQHETTFTDPSNWEYDLSRHVQSASEELIASLPRHQLNRGDTATYSDCSICLNSLGFNIELINLPCMHGFHSGCIEQWLQVNASCPVCRSPACTSS</sequence>
<protein>
    <recommendedName>
        <fullName evidence="6">RING-type domain-containing protein</fullName>
    </recommendedName>
</protein>
<dbReference type="InterPro" id="IPR001841">
    <property type="entry name" value="Znf_RING"/>
</dbReference>
<organism evidence="7 8">
    <name type="scientific">Circinella minor</name>
    <dbReference type="NCBI Taxonomy" id="1195481"/>
    <lineage>
        <taxon>Eukaryota</taxon>
        <taxon>Fungi</taxon>
        <taxon>Fungi incertae sedis</taxon>
        <taxon>Mucoromycota</taxon>
        <taxon>Mucoromycotina</taxon>
        <taxon>Mucoromycetes</taxon>
        <taxon>Mucorales</taxon>
        <taxon>Lichtheimiaceae</taxon>
        <taxon>Circinella</taxon>
    </lineage>
</organism>
<feature type="compositionally biased region" description="Low complexity" evidence="5">
    <location>
        <begin position="179"/>
        <end position="191"/>
    </location>
</feature>
<keyword evidence="3" id="KW-0862">Zinc</keyword>
<evidence type="ECO:0000259" key="6">
    <source>
        <dbReference type="PROSITE" id="PS50089"/>
    </source>
</evidence>
<dbReference type="Gene3D" id="3.30.40.10">
    <property type="entry name" value="Zinc/RING finger domain, C3HC4 (zinc finger)"/>
    <property type="match status" value="1"/>
</dbReference>
<feature type="domain" description="RING-type" evidence="6">
    <location>
        <begin position="371"/>
        <end position="412"/>
    </location>
</feature>
<feature type="region of interest" description="Disordered" evidence="5">
    <location>
        <begin position="154"/>
        <end position="196"/>
    </location>
</feature>
<keyword evidence="8" id="KW-1185">Reference proteome</keyword>
<dbReference type="EMBL" id="JAEPRB010000441">
    <property type="protein sequence ID" value="KAG2216197.1"/>
    <property type="molecule type" value="Genomic_DNA"/>
</dbReference>
<dbReference type="OrthoDB" id="8062037at2759"/>
<evidence type="ECO:0000256" key="1">
    <source>
        <dbReference type="ARBA" id="ARBA00022723"/>
    </source>
</evidence>
<dbReference type="SMART" id="SM00184">
    <property type="entry name" value="RING"/>
    <property type="match status" value="1"/>
</dbReference>
<keyword evidence="2 4" id="KW-0863">Zinc-finger</keyword>
<dbReference type="PROSITE" id="PS50089">
    <property type="entry name" value="ZF_RING_2"/>
    <property type="match status" value="1"/>
</dbReference>
<dbReference type="GO" id="GO:0005634">
    <property type="term" value="C:nucleus"/>
    <property type="evidence" value="ECO:0007669"/>
    <property type="project" value="TreeGrafter"/>
</dbReference>
<proteinExistence type="predicted"/>
<evidence type="ECO:0000256" key="2">
    <source>
        <dbReference type="ARBA" id="ARBA00022771"/>
    </source>
</evidence>
<evidence type="ECO:0000256" key="5">
    <source>
        <dbReference type="SAM" id="MobiDB-lite"/>
    </source>
</evidence>
<keyword evidence="1" id="KW-0479">Metal-binding</keyword>
<dbReference type="PANTHER" id="PTHR45931:SF3">
    <property type="entry name" value="RING ZINC FINGER-CONTAINING PROTEIN"/>
    <property type="match status" value="1"/>
</dbReference>
<dbReference type="SUPFAM" id="SSF57850">
    <property type="entry name" value="RING/U-box"/>
    <property type="match status" value="1"/>
</dbReference>
<evidence type="ECO:0000256" key="4">
    <source>
        <dbReference type="PROSITE-ProRule" id="PRU00175"/>
    </source>
</evidence>
<dbReference type="Proteomes" id="UP000646827">
    <property type="component" value="Unassembled WGS sequence"/>
</dbReference>
<feature type="compositionally biased region" description="Low complexity" evidence="5">
    <location>
        <begin position="90"/>
        <end position="106"/>
    </location>
</feature>
<dbReference type="GO" id="GO:0006511">
    <property type="term" value="P:ubiquitin-dependent protein catabolic process"/>
    <property type="evidence" value="ECO:0007669"/>
    <property type="project" value="TreeGrafter"/>
</dbReference>
<dbReference type="PANTHER" id="PTHR45931">
    <property type="entry name" value="SI:CH211-59O9.10"/>
    <property type="match status" value="1"/>
</dbReference>
<evidence type="ECO:0000313" key="8">
    <source>
        <dbReference type="Proteomes" id="UP000646827"/>
    </source>
</evidence>
<evidence type="ECO:0000313" key="7">
    <source>
        <dbReference type="EMBL" id="KAG2216197.1"/>
    </source>
</evidence>